<comment type="function">
    <text evidence="4">Regulatory protein of the TOL plasmid xyl operons. XylS activates the xylXYZLTEGFJQKIH operon required for the degradation of toluene, m-xylene and p-xylene.</text>
</comment>
<dbReference type="InterPro" id="IPR009057">
    <property type="entry name" value="Homeodomain-like_sf"/>
</dbReference>
<dbReference type="InterPro" id="IPR018060">
    <property type="entry name" value="HTH_AraC"/>
</dbReference>
<keyword evidence="3" id="KW-0804">Transcription</keyword>
<dbReference type="InterPro" id="IPR050204">
    <property type="entry name" value="AraC_XylS_family_regulators"/>
</dbReference>
<dbReference type="EMBL" id="RFFM01000006">
    <property type="protein sequence ID" value="RMH88170.1"/>
    <property type="molecule type" value="Genomic_DNA"/>
</dbReference>
<dbReference type="Gene3D" id="1.10.10.60">
    <property type="entry name" value="Homeodomain-like"/>
    <property type="match status" value="1"/>
</dbReference>
<evidence type="ECO:0000256" key="2">
    <source>
        <dbReference type="ARBA" id="ARBA00023125"/>
    </source>
</evidence>
<dbReference type="SMART" id="SM00342">
    <property type="entry name" value="HTH_ARAC"/>
    <property type="match status" value="1"/>
</dbReference>
<feature type="domain" description="HTH araC/xylS-type" evidence="5">
    <location>
        <begin position="169"/>
        <end position="266"/>
    </location>
</feature>
<dbReference type="Pfam" id="PF12833">
    <property type="entry name" value="HTH_18"/>
    <property type="match status" value="1"/>
</dbReference>
<accession>A0A3M2HKQ4</accession>
<dbReference type="InterPro" id="IPR003313">
    <property type="entry name" value="AraC-bd"/>
</dbReference>
<dbReference type="Pfam" id="PF02311">
    <property type="entry name" value="AraC_binding"/>
    <property type="match status" value="1"/>
</dbReference>
<dbReference type="RefSeq" id="WP_122167827.1">
    <property type="nucleotide sequence ID" value="NZ_JAMOIB010000016.1"/>
</dbReference>
<evidence type="ECO:0000256" key="3">
    <source>
        <dbReference type="ARBA" id="ARBA00023163"/>
    </source>
</evidence>
<evidence type="ECO:0000313" key="6">
    <source>
        <dbReference type="EMBL" id="RMH88170.1"/>
    </source>
</evidence>
<sequence>MNRPSTDRDWLARATPSSKMERIEAYFRGHGYTPHRHDTYAIGSTLSGVQSFHYRQAMRHSLPGGTIVLHPDEIHDGEAGTDAGFRYRILYIEPSLIQDVLGGEPLPFIAGGLSHDPRLLAATTRLLHSLDTVLDPLEEDDAIYDLAQALRVAGGKPRGRKAVDYVAAERARTFIHDTLEQSITLDDLVQASGRDRWSLSRDFRALYGTSPYRYITQRRLAEARYRLLAGQPLTDAALESGFFDQAHMTRLFTQTFGISPARWLKMLNRR</sequence>
<dbReference type="PROSITE" id="PS01124">
    <property type="entry name" value="HTH_ARAC_FAMILY_2"/>
    <property type="match status" value="1"/>
</dbReference>
<keyword evidence="2" id="KW-0238">DNA-binding</keyword>
<reference evidence="6 7" key="1">
    <citation type="submission" date="2018-10" db="EMBL/GenBank/DDBJ databases">
        <title>Pseudomonas zhaodongensis NEAU-ST5-21(T) genome.</title>
        <authorList>
            <person name="Peng J."/>
            <person name="Liu Z.-P."/>
        </authorList>
    </citation>
    <scope>NUCLEOTIDE SEQUENCE [LARGE SCALE GENOMIC DNA]</scope>
    <source>
        <strain evidence="6 7">NEAU-ST5-21</strain>
    </source>
</reference>
<dbReference type="GO" id="GO:0043565">
    <property type="term" value="F:sequence-specific DNA binding"/>
    <property type="evidence" value="ECO:0007669"/>
    <property type="project" value="InterPro"/>
</dbReference>
<evidence type="ECO:0000256" key="4">
    <source>
        <dbReference type="ARBA" id="ARBA00037345"/>
    </source>
</evidence>
<keyword evidence="7" id="KW-1185">Reference proteome</keyword>
<dbReference type="InterPro" id="IPR037923">
    <property type="entry name" value="HTH-like"/>
</dbReference>
<dbReference type="Proteomes" id="UP000269774">
    <property type="component" value="Unassembled WGS sequence"/>
</dbReference>
<evidence type="ECO:0000256" key="1">
    <source>
        <dbReference type="ARBA" id="ARBA00023015"/>
    </source>
</evidence>
<dbReference type="GO" id="GO:0003700">
    <property type="term" value="F:DNA-binding transcription factor activity"/>
    <property type="evidence" value="ECO:0007669"/>
    <property type="project" value="InterPro"/>
</dbReference>
<dbReference type="SUPFAM" id="SSF51215">
    <property type="entry name" value="Regulatory protein AraC"/>
    <property type="match status" value="1"/>
</dbReference>
<dbReference type="AlphaFoldDB" id="A0A3M2HKQ4"/>
<comment type="caution">
    <text evidence="6">The sequence shown here is derived from an EMBL/GenBank/DDBJ whole genome shotgun (WGS) entry which is preliminary data.</text>
</comment>
<evidence type="ECO:0000259" key="5">
    <source>
        <dbReference type="PROSITE" id="PS01124"/>
    </source>
</evidence>
<dbReference type="SUPFAM" id="SSF46689">
    <property type="entry name" value="Homeodomain-like"/>
    <property type="match status" value="2"/>
</dbReference>
<proteinExistence type="predicted"/>
<protein>
    <submittedName>
        <fullName evidence="6">AraC family transcriptional regulator</fullName>
    </submittedName>
</protein>
<dbReference type="PANTHER" id="PTHR46796:SF2">
    <property type="entry name" value="TRANSCRIPTIONAL REGULATORY PROTEIN"/>
    <property type="match status" value="1"/>
</dbReference>
<gene>
    <name evidence="6" type="ORF">EA797_18290</name>
</gene>
<keyword evidence="1" id="KW-0805">Transcription regulation</keyword>
<name>A0A3M2HKQ4_9GAMM</name>
<organism evidence="6 7">
    <name type="scientific">Stutzerimonas zhaodongensis</name>
    <dbReference type="NCBI Taxonomy" id="1176257"/>
    <lineage>
        <taxon>Bacteria</taxon>
        <taxon>Pseudomonadati</taxon>
        <taxon>Pseudomonadota</taxon>
        <taxon>Gammaproteobacteria</taxon>
        <taxon>Pseudomonadales</taxon>
        <taxon>Pseudomonadaceae</taxon>
        <taxon>Stutzerimonas</taxon>
    </lineage>
</organism>
<evidence type="ECO:0000313" key="7">
    <source>
        <dbReference type="Proteomes" id="UP000269774"/>
    </source>
</evidence>
<dbReference type="PANTHER" id="PTHR46796">
    <property type="entry name" value="HTH-TYPE TRANSCRIPTIONAL ACTIVATOR RHAS-RELATED"/>
    <property type="match status" value="1"/>
</dbReference>
<dbReference type="OrthoDB" id="9809338at2"/>